<accession>A0A1S7FYZ8</accession>
<accession>A0A1S7FSR2</accession>
<dbReference type="KEGG" id="lwi:UE46_05285"/>
<dbReference type="AlphaFoldDB" id="A0A1S7FSR2"/>
<reference evidence="2" key="1">
    <citation type="submission" date="2015-03" db="EMBL/GenBank/DDBJ databases">
        <authorList>
            <person name="Ferrari E."/>
            <person name="Walter M.C."/>
            <person name="Huptas C."/>
            <person name="Scherer S."/>
            <person name="Mueller-Herbst S."/>
        </authorList>
    </citation>
    <scope>NUCLEOTIDE SEQUENCE [LARGE SCALE GENOMIC DNA]</scope>
    <source>
        <strain evidence="2">LWP01</strain>
    </source>
</reference>
<evidence type="ECO:0000313" key="1">
    <source>
        <dbReference type="EMBL" id="AQY50498.1"/>
    </source>
</evidence>
<dbReference type="Proteomes" id="UP000223060">
    <property type="component" value="Chromosome"/>
</dbReference>
<keyword evidence="2" id="KW-1185">Reference proteome</keyword>
<dbReference type="RefSeq" id="WP_036058610.1">
    <property type="nucleotide sequence ID" value="NZ_CP011102.1"/>
</dbReference>
<dbReference type="EMBL" id="CP011102">
    <property type="protein sequence ID" value="AQY50498.1"/>
    <property type="molecule type" value="Genomic_DNA"/>
</dbReference>
<gene>
    <name evidence="1" type="ORF">UE46_05285</name>
</gene>
<protein>
    <submittedName>
        <fullName evidence="1">Uncharacterized protein</fullName>
    </submittedName>
</protein>
<organism evidence="1 2">
    <name type="scientific">Listeria weihenstephanensis</name>
    <dbReference type="NCBI Taxonomy" id="1006155"/>
    <lineage>
        <taxon>Bacteria</taxon>
        <taxon>Bacillati</taxon>
        <taxon>Bacillota</taxon>
        <taxon>Bacilli</taxon>
        <taxon>Bacillales</taxon>
        <taxon>Listeriaceae</taxon>
        <taxon>Listeria</taxon>
    </lineage>
</organism>
<proteinExistence type="predicted"/>
<evidence type="ECO:0000313" key="2">
    <source>
        <dbReference type="Proteomes" id="UP000223060"/>
    </source>
</evidence>
<name>A0A1S7FSR2_9LIST</name>
<sequence>MILPENKARQRELIEQLLDPRLPRAERKELREQLKELEDERVSKNPYLKAEYFLDEAGHRHNSIKDLSSKIYAELKFLDFSQVNIAVAFNASRVKVQKFYSINKSAINKWLERLAEQERIELDESNESE</sequence>